<proteinExistence type="predicted"/>
<sequence length="293" mass="33400">MEIWLISMNKLKHLIPPKQLESLSNHLGFINESLCFKINGLRCNIVSMEEFPRSEIMKIKCQGCLIGESDEKSIFNSMGKEEIISSSLEERLIWRTSGQKKMKRRRKGGSLQSPFIRDSLIDKGSNNGQESIRGNKEKVRGRGHSRSIKELSSTKEVSQSKQKKNQAEVCRLMNSICIESRVFWKQNEEVKANKLWEISKTFGVEVVHTNSEVCLQAMNRASGILSLWGLNFVAGDNFHESGCVGVKGFERLCKESCGVTTKKCSELRKKITGLDQKVMHEELAHDYIKEQER</sequence>
<keyword evidence="3" id="KW-1185">Reference proteome</keyword>
<organism evidence="2 3">
    <name type="scientific">Psophocarpus tetragonolobus</name>
    <name type="common">Winged bean</name>
    <name type="synonym">Dolichos tetragonolobus</name>
    <dbReference type="NCBI Taxonomy" id="3891"/>
    <lineage>
        <taxon>Eukaryota</taxon>
        <taxon>Viridiplantae</taxon>
        <taxon>Streptophyta</taxon>
        <taxon>Embryophyta</taxon>
        <taxon>Tracheophyta</taxon>
        <taxon>Spermatophyta</taxon>
        <taxon>Magnoliopsida</taxon>
        <taxon>eudicotyledons</taxon>
        <taxon>Gunneridae</taxon>
        <taxon>Pentapetalae</taxon>
        <taxon>rosids</taxon>
        <taxon>fabids</taxon>
        <taxon>Fabales</taxon>
        <taxon>Fabaceae</taxon>
        <taxon>Papilionoideae</taxon>
        <taxon>50 kb inversion clade</taxon>
        <taxon>NPAAA clade</taxon>
        <taxon>indigoferoid/millettioid clade</taxon>
        <taxon>Phaseoleae</taxon>
        <taxon>Psophocarpus</taxon>
    </lineage>
</organism>
<reference evidence="2 3" key="1">
    <citation type="submission" date="2024-01" db="EMBL/GenBank/DDBJ databases">
        <title>The genomes of 5 underutilized Papilionoideae crops provide insights into root nodulation and disease resistanc.</title>
        <authorList>
            <person name="Jiang F."/>
        </authorList>
    </citation>
    <scope>NUCLEOTIDE SEQUENCE [LARGE SCALE GENOMIC DNA]</scope>
    <source>
        <strain evidence="2">DUOXIRENSHENG_FW03</strain>
        <tissue evidence="2">Leaves</tissue>
    </source>
</reference>
<feature type="region of interest" description="Disordered" evidence="1">
    <location>
        <begin position="117"/>
        <end position="162"/>
    </location>
</feature>
<name>A0AAN9SK45_PSOTE</name>
<evidence type="ECO:0000313" key="2">
    <source>
        <dbReference type="EMBL" id="KAK7394967.1"/>
    </source>
</evidence>
<protein>
    <submittedName>
        <fullName evidence="2">Uncharacterized protein</fullName>
    </submittedName>
</protein>
<evidence type="ECO:0000256" key="1">
    <source>
        <dbReference type="SAM" id="MobiDB-lite"/>
    </source>
</evidence>
<dbReference type="Proteomes" id="UP001386955">
    <property type="component" value="Unassembled WGS sequence"/>
</dbReference>
<gene>
    <name evidence="2" type="ORF">VNO78_15508</name>
</gene>
<dbReference type="AlphaFoldDB" id="A0AAN9SK45"/>
<evidence type="ECO:0000313" key="3">
    <source>
        <dbReference type="Proteomes" id="UP001386955"/>
    </source>
</evidence>
<accession>A0AAN9SK45</accession>
<comment type="caution">
    <text evidence="2">The sequence shown here is derived from an EMBL/GenBank/DDBJ whole genome shotgun (WGS) entry which is preliminary data.</text>
</comment>
<dbReference type="EMBL" id="JAYMYS010000004">
    <property type="protein sequence ID" value="KAK7394967.1"/>
    <property type="molecule type" value="Genomic_DNA"/>
</dbReference>